<dbReference type="AlphaFoldDB" id="A0A4P7XE23"/>
<dbReference type="KEGG" id="hmi:soil367_03480"/>
<gene>
    <name evidence="3" type="ORF">soil367_03480</name>
</gene>
<keyword evidence="1" id="KW-0732">Signal</keyword>
<dbReference type="EMBL" id="CP031093">
    <property type="protein sequence ID" value="QCF25076.1"/>
    <property type="molecule type" value="Genomic_DNA"/>
</dbReference>
<dbReference type="Proteomes" id="UP000298049">
    <property type="component" value="Chromosome"/>
</dbReference>
<reference evidence="3 4" key="1">
    <citation type="submission" date="2018-07" db="EMBL/GenBank/DDBJ databases">
        <title>Marsedoiliclastica nanhaica gen. nov. sp. nov., a novel marine hydrocarbonoclastic bacterium isolated from an in-situ enriched hydrocarbon-degrading consortium in deep-sea sediment.</title>
        <authorList>
            <person name="Dong C."/>
            <person name="Ma T."/>
            <person name="Liu R."/>
            <person name="Shao Z."/>
        </authorList>
    </citation>
    <scope>NUCLEOTIDE SEQUENCE [LARGE SCALE GENOMIC DNA]</scope>
    <source>
        <strain evidence="4">soil36-7</strain>
    </source>
</reference>
<evidence type="ECO:0000256" key="1">
    <source>
        <dbReference type="SAM" id="SignalP"/>
    </source>
</evidence>
<evidence type="ECO:0000313" key="4">
    <source>
        <dbReference type="Proteomes" id="UP000298049"/>
    </source>
</evidence>
<evidence type="ECO:0000259" key="2">
    <source>
        <dbReference type="Pfam" id="PF07589"/>
    </source>
</evidence>
<organism evidence="3 4">
    <name type="scientific">Hydrocarboniclastica marina</name>
    <dbReference type="NCBI Taxonomy" id="2259620"/>
    <lineage>
        <taxon>Bacteria</taxon>
        <taxon>Pseudomonadati</taxon>
        <taxon>Pseudomonadota</taxon>
        <taxon>Gammaproteobacteria</taxon>
        <taxon>Alteromonadales</taxon>
        <taxon>Alteromonadaceae</taxon>
        <taxon>Hydrocarboniclastica</taxon>
    </lineage>
</organism>
<dbReference type="NCBIfam" id="TIGR02595">
    <property type="entry name" value="PEP_CTERM"/>
    <property type="match status" value="1"/>
</dbReference>
<name>A0A4P7XE23_9ALTE</name>
<accession>A0A4P7XE23</accession>
<feature type="domain" description="Ice-binding protein C-terminal" evidence="2">
    <location>
        <begin position="245"/>
        <end position="269"/>
    </location>
</feature>
<dbReference type="InterPro" id="IPR013424">
    <property type="entry name" value="Ice-binding_C"/>
</dbReference>
<evidence type="ECO:0000313" key="3">
    <source>
        <dbReference type="EMBL" id="QCF25076.1"/>
    </source>
</evidence>
<sequence>MSRFTKKTALISSLVLPFAFGAAANAAQITEWNYTVDNSFTSATFSSGNGSVTEQDNELSWGSNSIRSSVSIDDVSNPPVLVTNNAEGVRGGTFVHNNQPIPAAAKRLQAFDLTSTLSLSARTPVESEGKGPSALPITFSSFFTETYNGNGCFEGSASVCDDIFSLGNPEFGGINDNGNFEFAAPSFAIDGYNYTVFLEIVGLSTLTGEQCQIANASANCIGFLTREGEVNRFESNFRIISSAVSVPEPGSLALLGLGLIGMGVASRRK</sequence>
<dbReference type="OrthoDB" id="5787358at2"/>
<feature type="chain" id="PRO_5020543783" evidence="1">
    <location>
        <begin position="27"/>
        <end position="269"/>
    </location>
</feature>
<proteinExistence type="predicted"/>
<dbReference type="RefSeq" id="WP_136546935.1">
    <property type="nucleotide sequence ID" value="NZ_CP031093.1"/>
</dbReference>
<dbReference type="Pfam" id="PF07589">
    <property type="entry name" value="PEP-CTERM"/>
    <property type="match status" value="1"/>
</dbReference>
<feature type="signal peptide" evidence="1">
    <location>
        <begin position="1"/>
        <end position="26"/>
    </location>
</feature>
<protein>
    <submittedName>
        <fullName evidence="3">PEP-CTERM sorting domain-containing protein</fullName>
    </submittedName>
</protein>
<keyword evidence="4" id="KW-1185">Reference proteome</keyword>
<dbReference type="NCBIfam" id="NF038125">
    <property type="entry name" value="PEP_CTERM_THxN"/>
    <property type="match status" value="1"/>
</dbReference>